<organism evidence="2 3">
    <name type="scientific">Agromyces archimandritae</name>
    <dbReference type="NCBI Taxonomy" id="2781962"/>
    <lineage>
        <taxon>Bacteria</taxon>
        <taxon>Bacillati</taxon>
        <taxon>Actinomycetota</taxon>
        <taxon>Actinomycetes</taxon>
        <taxon>Micrococcales</taxon>
        <taxon>Microbacteriaceae</taxon>
        <taxon>Agromyces</taxon>
    </lineage>
</organism>
<name>A0A975IPF5_9MICO</name>
<dbReference type="KEGG" id="aarc:G127AT_03055"/>
<dbReference type="EMBL" id="CP071696">
    <property type="protein sequence ID" value="QTX05224.1"/>
    <property type="molecule type" value="Genomic_DNA"/>
</dbReference>
<accession>A0A975IPF5</accession>
<keyword evidence="3" id="KW-1185">Reference proteome</keyword>
<sequence>MARGSESKSGMRVDPRLLIGVGLVVASALGVWALVASLDDSREVYVATGTVTAGTTLDSADLAVERVRLGANAERYLTPESLPENGVIVTRTLFEGELVPASAVDDAERAGTATIVVPTRDAPASEIVVGALVDVWTAELGERGAVATPEVLVEAAEVSAVGESSGMSSGSSVELLVPREKVSAVLEALAAGDVIDLVSARPDAEQR</sequence>
<dbReference type="Proteomes" id="UP000671914">
    <property type="component" value="Chromosome"/>
</dbReference>
<dbReference type="RefSeq" id="WP_210899639.1">
    <property type="nucleotide sequence ID" value="NZ_CP071696.1"/>
</dbReference>
<protein>
    <recommendedName>
        <fullName evidence="1">SAF domain-containing protein</fullName>
    </recommendedName>
</protein>
<feature type="domain" description="SAF" evidence="1">
    <location>
        <begin position="42"/>
        <end position="105"/>
    </location>
</feature>
<dbReference type="InterPro" id="IPR013974">
    <property type="entry name" value="SAF"/>
</dbReference>
<proteinExistence type="predicted"/>
<evidence type="ECO:0000259" key="1">
    <source>
        <dbReference type="SMART" id="SM00858"/>
    </source>
</evidence>
<dbReference type="SMART" id="SM00858">
    <property type="entry name" value="SAF"/>
    <property type="match status" value="1"/>
</dbReference>
<gene>
    <name evidence="2" type="ORF">G127AT_03055</name>
</gene>
<evidence type="ECO:0000313" key="3">
    <source>
        <dbReference type="Proteomes" id="UP000671914"/>
    </source>
</evidence>
<dbReference type="AlphaFoldDB" id="A0A975IPF5"/>
<reference evidence="2" key="1">
    <citation type="submission" date="2021-03" db="EMBL/GenBank/DDBJ databases">
        <title>Agromyces archimandritus sp. nov., isolated from the cockroach Archimandrita tessellata.</title>
        <authorList>
            <person name="Guzman J."/>
            <person name="Ortuzar M."/>
            <person name="Poehlein A."/>
            <person name="Daniel R."/>
            <person name="Trujillo M."/>
            <person name="Vilcinskas A."/>
        </authorList>
    </citation>
    <scope>NUCLEOTIDE SEQUENCE</scope>
    <source>
        <strain evidence="2">G127AT</strain>
    </source>
</reference>
<evidence type="ECO:0000313" key="2">
    <source>
        <dbReference type="EMBL" id="QTX05224.1"/>
    </source>
</evidence>